<keyword evidence="4" id="KW-1185">Reference proteome</keyword>
<dbReference type="PANTHER" id="PTHR43818">
    <property type="entry name" value="BCDNA.GH03377"/>
    <property type="match status" value="1"/>
</dbReference>
<organism evidence="3 4">
    <name type="scientific">Rubripirellula amarantea</name>
    <dbReference type="NCBI Taxonomy" id="2527999"/>
    <lineage>
        <taxon>Bacteria</taxon>
        <taxon>Pseudomonadati</taxon>
        <taxon>Planctomycetota</taxon>
        <taxon>Planctomycetia</taxon>
        <taxon>Pirellulales</taxon>
        <taxon>Pirellulaceae</taxon>
        <taxon>Rubripirellula</taxon>
    </lineage>
</organism>
<dbReference type="Pfam" id="PF01408">
    <property type="entry name" value="GFO_IDH_MocA"/>
    <property type="match status" value="1"/>
</dbReference>
<dbReference type="OrthoDB" id="255433at2"/>
<dbReference type="Pfam" id="PF19051">
    <property type="entry name" value="GFO_IDH_MocA_C2"/>
    <property type="match status" value="1"/>
</dbReference>
<accession>A0A5C5WQW5</accession>
<evidence type="ECO:0000259" key="2">
    <source>
        <dbReference type="Pfam" id="PF19051"/>
    </source>
</evidence>
<feature type="domain" description="Gfo/Idh/MocA-like oxidoreductase bacterial type C-terminal" evidence="2">
    <location>
        <begin position="224"/>
        <end position="304"/>
    </location>
</feature>
<dbReference type="InterPro" id="IPR043906">
    <property type="entry name" value="Gfo/Idh/MocA_OxRdtase_bact_C"/>
</dbReference>
<dbReference type="Proteomes" id="UP000316598">
    <property type="component" value="Unassembled WGS sequence"/>
</dbReference>
<proteinExistence type="predicted"/>
<comment type="caution">
    <text evidence="3">The sequence shown here is derived from an EMBL/GenBank/DDBJ whole genome shotgun (WGS) entry which is preliminary data.</text>
</comment>
<dbReference type="InterPro" id="IPR050463">
    <property type="entry name" value="Gfo/Idh/MocA_oxidrdct_glycsds"/>
</dbReference>
<evidence type="ECO:0000259" key="1">
    <source>
        <dbReference type="Pfam" id="PF01408"/>
    </source>
</evidence>
<sequence>MPASNRREFLKASTAITAATIVPRHVLGGPGTTAPSDMVNVALVGAGGRGLQNARELLALNDVQITAIADPAKHWDLSNFFYKGVAGSEPATAEFEKHYSATKSGYKVQNFVDYREMLANASSEFDAILCATPDHLHAHISVLAMRAGKHVYCEKPLTHNIAEARLVAKVAKETGMSTQLGNQGHSQDTQRETVEWIRSGVLGSIKEVHAWVPATRWNQMLKQPPTQTQSLPKGLNWDLWCGPRNPVGFHEAYAPVAWRDFWQFGLGAMGDFGCHDLDSAMWSLELGMPSRVEMLPAGQTHPDMIPYGEAGHFHFDATDSHEELQIHWYSGGLKPSHPDPIPEDQPLPYRGVMFVGEKGVMVCQGAGGKATVFPESLASASPPPTPTIARSPGHHREWIDAIKGGPAAMSEFGYGAKLTELTLLGVLAMRLGKQIHWDAENMAVIGNDKAHEIIHGTYRDGWKLDA</sequence>
<gene>
    <name evidence="3" type="primary">gfo_2</name>
    <name evidence="3" type="ORF">Pla22_04780</name>
</gene>
<evidence type="ECO:0000313" key="4">
    <source>
        <dbReference type="Proteomes" id="UP000316598"/>
    </source>
</evidence>
<dbReference type="GO" id="GO:0000166">
    <property type="term" value="F:nucleotide binding"/>
    <property type="evidence" value="ECO:0007669"/>
    <property type="project" value="InterPro"/>
</dbReference>
<dbReference type="EC" id="1.1.99.28" evidence="3"/>
<name>A0A5C5WQW5_9BACT</name>
<dbReference type="InterPro" id="IPR036291">
    <property type="entry name" value="NAD(P)-bd_dom_sf"/>
</dbReference>
<dbReference type="AlphaFoldDB" id="A0A5C5WQW5"/>
<dbReference type="GO" id="GO:0047061">
    <property type="term" value="F:glucose-fructose oxidoreductase activity"/>
    <property type="evidence" value="ECO:0007669"/>
    <property type="project" value="UniProtKB-EC"/>
</dbReference>
<dbReference type="SUPFAM" id="SSF55347">
    <property type="entry name" value="Glyceraldehyde-3-phosphate dehydrogenase-like, C-terminal domain"/>
    <property type="match status" value="1"/>
</dbReference>
<protein>
    <submittedName>
        <fullName evidence="3">Glucose--fructose oxidoreductase</fullName>
        <ecNumber evidence="3">1.1.99.28</ecNumber>
    </submittedName>
</protein>
<dbReference type="PROSITE" id="PS51318">
    <property type="entry name" value="TAT"/>
    <property type="match status" value="1"/>
</dbReference>
<dbReference type="PANTHER" id="PTHR43818:SF10">
    <property type="entry name" value="NADH-DEPENDENT DEHYDROGENASE-RELATED"/>
    <property type="match status" value="1"/>
</dbReference>
<dbReference type="RefSeq" id="WP_146513160.1">
    <property type="nucleotide sequence ID" value="NZ_SJPI01000001.1"/>
</dbReference>
<dbReference type="SUPFAM" id="SSF51735">
    <property type="entry name" value="NAD(P)-binding Rossmann-fold domains"/>
    <property type="match status" value="1"/>
</dbReference>
<dbReference type="InterPro" id="IPR000683">
    <property type="entry name" value="Gfo/Idh/MocA-like_OxRdtase_N"/>
</dbReference>
<dbReference type="InterPro" id="IPR006311">
    <property type="entry name" value="TAT_signal"/>
</dbReference>
<keyword evidence="3" id="KW-0560">Oxidoreductase</keyword>
<dbReference type="Gene3D" id="3.40.50.720">
    <property type="entry name" value="NAD(P)-binding Rossmann-like Domain"/>
    <property type="match status" value="1"/>
</dbReference>
<dbReference type="Gene3D" id="3.30.360.10">
    <property type="entry name" value="Dihydrodipicolinate Reductase, domain 2"/>
    <property type="match status" value="1"/>
</dbReference>
<feature type="domain" description="Gfo/Idh/MocA-like oxidoreductase N-terminal" evidence="1">
    <location>
        <begin position="39"/>
        <end position="177"/>
    </location>
</feature>
<evidence type="ECO:0000313" key="3">
    <source>
        <dbReference type="EMBL" id="TWT52850.1"/>
    </source>
</evidence>
<reference evidence="3 4" key="1">
    <citation type="submission" date="2019-02" db="EMBL/GenBank/DDBJ databases">
        <title>Deep-cultivation of Planctomycetes and their phenomic and genomic characterization uncovers novel biology.</title>
        <authorList>
            <person name="Wiegand S."/>
            <person name="Jogler M."/>
            <person name="Boedeker C."/>
            <person name="Pinto D."/>
            <person name="Vollmers J."/>
            <person name="Rivas-Marin E."/>
            <person name="Kohn T."/>
            <person name="Peeters S.H."/>
            <person name="Heuer A."/>
            <person name="Rast P."/>
            <person name="Oberbeckmann S."/>
            <person name="Bunk B."/>
            <person name="Jeske O."/>
            <person name="Meyerdierks A."/>
            <person name="Storesund J.E."/>
            <person name="Kallscheuer N."/>
            <person name="Luecker S."/>
            <person name="Lage O.M."/>
            <person name="Pohl T."/>
            <person name="Merkel B.J."/>
            <person name="Hornburger P."/>
            <person name="Mueller R.-W."/>
            <person name="Bruemmer F."/>
            <person name="Labrenz M."/>
            <person name="Spormann A.M."/>
            <person name="Op Den Camp H."/>
            <person name="Overmann J."/>
            <person name="Amann R."/>
            <person name="Jetten M.S.M."/>
            <person name="Mascher T."/>
            <person name="Medema M.H."/>
            <person name="Devos D.P."/>
            <person name="Kaster A.-K."/>
            <person name="Ovreas L."/>
            <person name="Rohde M."/>
            <person name="Galperin M.Y."/>
            <person name="Jogler C."/>
        </authorList>
    </citation>
    <scope>NUCLEOTIDE SEQUENCE [LARGE SCALE GENOMIC DNA]</scope>
    <source>
        <strain evidence="3 4">Pla22</strain>
    </source>
</reference>
<dbReference type="EMBL" id="SJPI01000001">
    <property type="protein sequence ID" value="TWT52850.1"/>
    <property type="molecule type" value="Genomic_DNA"/>
</dbReference>